<dbReference type="Gene3D" id="3.40.50.150">
    <property type="entry name" value="Vaccinia Virus protein VP39"/>
    <property type="match status" value="1"/>
</dbReference>
<proteinExistence type="inferred from homology"/>
<accession>A0ABW5UQB0</accession>
<dbReference type="GO" id="GO:0032259">
    <property type="term" value="P:methylation"/>
    <property type="evidence" value="ECO:0007669"/>
    <property type="project" value="UniProtKB-KW"/>
</dbReference>
<dbReference type="InterPro" id="IPR002052">
    <property type="entry name" value="DNA_methylase_N6_adenine_CS"/>
</dbReference>
<keyword evidence="5" id="KW-0949">S-adenosyl-L-methionine</keyword>
<name>A0ABW5UQB0_9BURK</name>
<keyword evidence="4" id="KW-0808">Transferase</keyword>
<evidence type="ECO:0000256" key="2">
    <source>
        <dbReference type="ARBA" id="ARBA00011900"/>
    </source>
</evidence>
<comment type="caution">
    <text evidence="8">The sequence shown here is derived from an EMBL/GenBank/DDBJ whole genome shotgun (WGS) entry which is preliminary data.</text>
</comment>
<dbReference type="InterPro" id="IPR029063">
    <property type="entry name" value="SAM-dependent_MTases_sf"/>
</dbReference>
<sequence>MPPSLLEQLPEIIAAGRKQAAHILRNLEAYGGTVLQTREMVMPANGVAAGATQDLETGWTGRLIHGDNLAAMAALLAGDEQMPSLRGKLDLIYIDPPFDSRSDYHMKVALPDPMRPARTTQIRRQAYSDIWRGGTASYLAMLVPRLILMRELLADTGSIYVHLDWHAGHYVKVILDDIMGRQNLRNEIVWCYHGPGSPRMRQFNRKHDHIYWYSKSDAWTFNADDVRMPLSGPLGGGWAGIDRAALAQRGKIPEDWWEMAVAARLRVDGIRRTGYATEKPNALLERIIQASSGPGALVADFFGGSGAFAYNAERLSRNWISVDIGAAACLTARKRLAGHGARPFLYQTVRSHPAPTDQSSSGTSGHRLPQAASRQHLLLHPVERRINSGQETLQVRLKNYVLPSPQANELDADDRSRLHAVADADPLALIEYWAVDPDYDGNVFCSTWQSHRSGPAHAGQALRVSTLAVLRLPRKHGPRQVCIRAVDVLGLETEVVLRAEASA</sequence>
<evidence type="ECO:0000256" key="4">
    <source>
        <dbReference type="ARBA" id="ARBA00022679"/>
    </source>
</evidence>
<evidence type="ECO:0000256" key="1">
    <source>
        <dbReference type="ARBA" id="ARBA00006594"/>
    </source>
</evidence>
<dbReference type="GO" id="GO:0008168">
    <property type="term" value="F:methyltransferase activity"/>
    <property type="evidence" value="ECO:0007669"/>
    <property type="project" value="UniProtKB-KW"/>
</dbReference>
<evidence type="ECO:0000313" key="9">
    <source>
        <dbReference type="Proteomes" id="UP001597463"/>
    </source>
</evidence>
<dbReference type="RefSeq" id="WP_083526723.1">
    <property type="nucleotide sequence ID" value="NZ_BCNT01000015.1"/>
</dbReference>
<comment type="catalytic activity">
    <reaction evidence="6">
        <text>a 2'-deoxyadenosine in DNA + S-adenosyl-L-methionine = an N(6)-methyl-2'-deoxyadenosine in DNA + S-adenosyl-L-homocysteine + H(+)</text>
        <dbReference type="Rhea" id="RHEA:15197"/>
        <dbReference type="Rhea" id="RHEA-COMP:12418"/>
        <dbReference type="Rhea" id="RHEA-COMP:12419"/>
        <dbReference type="ChEBI" id="CHEBI:15378"/>
        <dbReference type="ChEBI" id="CHEBI:57856"/>
        <dbReference type="ChEBI" id="CHEBI:59789"/>
        <dbReference type="ChEBI" id="CHEBI:90615"/>
        <dbReference type="ChEBI" id="CHEBI:90616"/>
        <dbReference type="EC" id="2.1.1.72"/>
    </reaction>
</comment>
<evidence type="ECO:0000256" key="3">
    <source>
        <dbReference type="ARBA" id="ARBA00022603"/>
    </source>
</evidence>
<keyword evidence="9" id="KW-1185">Reference proteome</keyword>
<dbReference type="EC" id="2.1.1.72" evidence="2"/>
<dbReference type="PRINTS" id="PR00506">
    <property type="entry name" value="D21N6MTFRASE"/>
</dbReference>
<gene>
    <name evidence="8" type="ORF">ACFSW6_17300</name>
</gene>
<evidence type="ECO:0000259" key="7">
    <source>
        <dbReference type="Pfam" id="PF01555"/>
    </source>
</evidence>
<feature type="domain" description="DNA methylase N-4/N-6" evidence="7">
    <location>
        <begin position="90"/>
        <end position="332"/>
    </location>
</feature>
<evidence type="ECO:0000313" key="8">
    <source>
        <dbReference type="EMBL" id="MFD2755828.1"/>
    </source>
</evidence>
<dbReference type="InterPro" id="IPR002295">
    <property type="entry name" value="N4/N6-MTase_EcoPI_Mod-like"/>
</dbReference>
<evidence type="ECO:0000256" key="6">
    <source>
        <dbReference type="ARBA" id="ARBA00047942"/>
    </source>
</evidence>
<keyword evidence="3 8" id="KW-0489">Methyltransferase</keyword>
<dbReference type="SUPFAM" id="SSF53335">
    <property type="entry name" value="S-adenosyl-L-methionine-dependent methyltransferases"/>
    <property type="match status" value="1"/>
</dbReference>
<dbReference type="Pfam" id="PF01555">
    <property type="entry name" value="N6_N4_Mtase"/>
    <property type="match status" value="1"/>
</dbReference>
<evidence type="ECO:0000256" key="5">
    <source>
        <dbReference type="ARBA" id="ARBA00022691"/>
    </source>
</evidence>
<dbReference type="EMBL" id="JBHUMV010000008">
    <property type="protein sequence ID" value="MFD2755828.1"/>
    <property type="molecule type" value="Genomic_DNA"/>
</dbReference>
<dbReference type="Proteomes" id="UP001597463">
    <property type="component" value="Unassembled WGS sequence"/>
</dbReference>
<dbReference type="PROSITE" id="PS00092">
    <property type="entry name" value="N6_MTASE"/>
    <property type="match status" value="1"/>
</dbReference>
<reference evidence="9" key="1">
    <citation type="journal article" date="2019" name="Int. J. Syst. Evol. Microbiol.">
        <title>The Global Catalogue of Microorganisms (GCM) 10K type strain sequencing project: providing services to taxonomists for standard genome sequencing and annotation.</title>
        <authorList>
            <consortium name="The Broad Institute Genomics Platform"/>
            <consortium name="The Broad Institute Genome Sequencing Center for Infectious Disease"/>
            <person name="Wu L."/>
            <person name="Ma J."/>
        </authorList>
    </citation>
    <scope>NUCLEOTIDE SEQUENCE [LARGE SCALE GENOMIC DNA]</scope>
    <source>
        <strain evidence="9">TISTR 1906</strain>
    </source>
</reference>
<dbReference type="InterPro" id="IPR002941">
    <property type="entry name" value="DNA_methylase_N4/N6"/>
</dbReference>
<organism evidence="8 9">
    <name type="scientific">Comamonas terrae</name>
    <dbReference type="NCBI Taxonomy" id="673548"/>
    <lineage>
        <taxon>Bacteria</taxon>
        <taxon>Pseudomonadati</taxon>
        <taxon>Pseudomonadota</taxon>
        <taxon>Betaproteobacteria</taxon>
        <taxon>Burkholderiales</taxon>
        <taxon>Comamonadaceae</taxon>
        <taxon>Comamonas</taxon>
    </lineage>
</organism>
<protein>
    <recommendedName>
        <fullName evidence="2">site-specific DNA-methyltransferase (adenine-specific)</fullName>
        <ecNumber evidence="2">2.1.1.72</ecNumber>
    </recommendedName>
</protein>
<comment type="similarity">
    <text evidence="1">Belongs to the N(4)/N(6)-methyltransferase family.</text>
</comment>